<dbReference type="PANTHER" id="PTHR10983:SF16">
    <property type="entry name" value="LYSOCARDIOLIPIN ACYLTRANSFERASE 1"/>
    <property type="match status" value="1"/>
</dbReference>
<feature type="transmembrane region" description="Helical" evidence="2">
    <location>
        <begin position="52"/>
        <end position="69"/>
    </location>
</feature>
<evidence type="ECO:0000313" key="5">
    <source>
        <dbReference type="Proteomes" id="UP001212841"/>
    </source>
</evidence>
<dbReference type="SMART" id="SM00563">
    <property type="entry name" value="PlsC"/>
    <property type="match status" value="1"/>
</dbReference>
<dbReference type="CDD" id="cd07990">
    <property type="entry name" value="LPLAT_LCLAT1-like"/>
    <property type="match status" value="1"/>
</dbReference>
<name>A0AAD5X661_9FUNG</name>
<organism evidence="4 5">
    <name type="scientific">Rhizophlyctis rosea</name>
    <dbReference type="NCBI Taxonomy" id="64517"/>
    <lineage>
        <taxon>Eukaryota</taxon>
        <taxon>Fungi</taxon>
        <taxon>Fungi incertae sedis</taxon>
        <taxon>Chytridiomycota</taxon>
        <taxon>Chytridiomycota incertae sedis</taxon>
        <taxon>Chytridiomycetes</taxon>
        <taxon>Rhizophlyctidales</taxon>
        <taxon>Rhizophlyctidaceae</taxon>
        <taxon>Rhizophlyctis</taxon>
    </lineage>
</organism>
<dbReference type="GO" id="GO:0036149">
    <property type="term" value="P:phosphatidylinositol acyl-chain remodeling"/>
    <property type="evidence" value="ECO:0007669"/>
    <property type="project" value="TreeGrafter"/>
</dbReference>
<dbReference type="GO" id="GO:0005783">
    <property type="term" value="C:endoplasmic reticulum"/>
    <property type="evidence" value="ECO:0007669"/>
    <property type="project" value="TreeGrafter"/>
</dbReference>
<feature type="transmembrane region" description="Helical" evidence="2">
    <location>
        <begin position="354"/>
        <end position="375"/>
    </location>
</feature>
<accession>A0AAD5X661</accession>
<sequence length="379" mass="43231">MLPWYLNPISLIRTLAFALLLDGTATCINLLQYPSLIFIPFSRHLYRLYNKFTAQIFASLLVVLAYLFAPAELVLSGDHKGLEKDAFLVVVGNHQTLADWWWLWILAWRRGASGDVKIILKESLKWVPVIGWGMSFLEFIFLARKWAIDKARLHKILHRAQRDALPLWLLLFPEGTVITHETLQTSLSYGRKQSWPDKPRNVLIPKHTGLFFVLRSMQPHVQKLYDITIGFEGVDSSEGEPKYAYDVHTLPSVFFAGKAPKRIHMHVREFVVSELPGFAAGGKGGSESTDESGREVDEDAVEERSELFGRWLRQRWMEKDGMMDEFYGSGSFQKVYKGQKSSDLVEVIKPIPGVWDWGIVVGCWVAAYLFVVGVVRLCS</sequence>
<reference evidence="4" key="1">
    <citation type="submission" date="2020-05" db="EMBL/GenBank/DDBJ databases">
        <title>Phylogenomic resolution of chytrid fungi.</title>
        <authorList>
            <person name="Stajich J.E."/>
            <person name="Amses K."/>
            <person name="Simmons R."/>
            <person name="Seto K."/>
            <person name="Myers J."/>
            <person name="Bonds A."/>
            <person name="Quandt C.A."/>
            <person name="Barry K."/>
            <person name="Liu P."/>
            <person name="Grigoriev I."/>
            <person name="Longcore J.E."/>
            <person name="James T.Y."/>
        </authorList>
    </citation>
    <scope>NUCLEOTIDE SEQUENCE</scope>
    <source>
        <strain evidence="4">JEL0318</strain>
    </source>
</reference>
<evidence type="ECO:0000256" key="2">
    <source>
        <dbReference type="SAM" id="Phobius"/>
    </source>
</evidence>
<evidence type="ECO:0000313" key="4">
    <source>
        <dbReference type="EMBL" id="KAJ3051924.1"/>
    </source>
</evidence>
<keyword evidence="2" id="KW-0472">Membrane</keyword>
<protein>
    <recommendedName>
        <fullName evidence="3">Phospholipid/glycerol acyltransferase domain-containing protein</fullName>
    </recommendedName>
</protein>
<comment type="caution">
    <text evidence="4">The sequence shown here is derived from an EMBL/GenBank/DDBJ whole genome shotgun (WGS) entry which is preliminary data.</text>
</comment>
<dbReference type="Pfam" id="PF01553">
    <property type="entry name" value="Acyltransferase"/>
    <property type="match status" value="1"/>
</dbReference>
<keyword evidence="5" id="KW-1185">Reference proteome</keyword>
<keyword evidence="2" id="KW-1133">Transmembrane helix</keyword>
<proteinExistence type="predicted"/>
<feature type="region of interest" description="Disordered" evidence="1">
    <location>
        <begin position="280"/>
        <end position="299"/>
    </location>
</feature>
<feature type="transmembrane region" description="Helical" evidence="2">
    <location>
        <begin position="12"/>
        <end position="31"/>
    </location>
</feature>
<dbReference type="InterPro" id="IPR002123">
    <property type="entry name" value="Plipid/glycerol_acylTrfase"/>
</dbReference>
<dbReference type="AlphaFoldDB" id="A0AAD5X661"/>
<keyword evidence="2" id="KW-0812">Transmembrane</keyword>
<feature type="domain" description="Phospholipid/glycerol acyltransferase" evidence="3">
    <location>
        <begin position="88"/>
        <end position="225"/>
    </location>
</feature>
<evidence type="ECO:0000256" key="1">
    <source>
        <dbReference type="SAM" id="MobiDB-lite"/>
    </source>
</evidence>
<evidence type="ECO:0000259" key="3">
    <source>
        <dbReference type="SMART" id="SM00563"/>
    </source>
</evidence>
<dbReference type="SUPFAM" id="SSF69593">
    <property type="entry name" value="Glycerol-3-phosphate (1)-acyltransferase"/>
    <property type="match status" value="1"/>
</dbReference>
<dbReference type="EMBL" id="JADGJD010000344">
    <property type="protein sequence ID" value="KAJ3051924.1"/>
    <property type="molecule type" value="Genomic_DNA"/>
</dbReference>
<dbReference type="Proteomes" id="UP001212841">
    <property type="component" value="Unassembled WGS sequence"/>
</dbReference>
<gene>
    <name evidence="4" type="ORF">HK097_007073</name>
</gene>
<dbReference type="PANTHER" id="PTHR10983">
    <property type="entry name" value="1-ACYLGLYCEROL-3-PHOSPHATE ACYLTRANSFERASE-RELATED"/>
    <property type="match status" value="1"/>
</dbReference>
<dbReference type="GO" id="GO:0016746">
    <property type="term" value="F:acyltransferase activity"/>
    <property type="evidence" value="ECO:0007669"/>
    <property type="project" value="InterPro"/>
</dbReference>